<dbReference type="OrthoDB" id="2881498at2"/>
<dbReference type="RefSeq" id="WP_086950910.1">
    <property type="nucleotide sequence ID" value="NZ_FWFD01000008.1"/>
</dbReference>
<evidence type="ECO:0000313" key="1">
    <source>
        <dbReference type="EMBL" id="SLM85270.1"/>
    </source>
</evidence>
<keyword evidence="2" id="KW-1185">Reference proteome</keyword>
<evidence type="ECO:0000313" key="2">
    <source>
        <dbReference type="Proteomes" id="UP000195918"/>
    </source>
</evidence>
<name>A0A1X6WLX2_9ENTE</name>
<gene>
    <name evidence="1" type="ORF">FM121_04180</name>
</gene>
<organism evidence="1 2">
    <name type="scientific">Vagococcus fluvialis bH819</name>
    <dbReference type="NCBI Taxonomy" id="1255619"/>
    <lineage>
        <taxon>Bacteria</taxon>
        <taxon>Bacillati</taxon>
        <taxon>Bacillota</taxon>
        <taxon>Bacilli</taxon>
        <taxon>Lactobacillales</taxon>
        <taxon>Enterococcaceae</taxon>
        <taxon>Vagococcus</taxon>
    </lineage>
</organism>
<dbReference type="Proteomes" id="UP000195918">
    <property type="component" value="Unassembled WGS sequence"/>
</dbReference>
<proteinExistence type="predicted"/>
<protein>
    <submittedName>
        <fullName evidence="1">Uncharacterized protein</fullName>
    </submittedName>
</protein>
<accession>A0A1X6WLX2</accession>
<dbReference type="EMBL" id="FWFD01000008">
    <property type="protein sequence ID" value="SLM85270.1"/>
    <property type="molecule type" value="Genomic_DNA"/>
</dbReference>
<dbReference type="AlphaFoldDB" id="A0A1X6WLX2"/>
<reference evidence="2" key="1">
    <citation type="submission" date="2017-02" db="EMBL/GenBank/DDBJ databases">
        <authorList>
            <person name="Dridi B."/>
        </authorList>
    </citation>
    <scope>NUCLEOTIDE SEQUENCE [LARGE SCALE GENOMIC DNA]</scope>
    <source>
        <strain evidence="2">bH819</strain>
    </source>
</reference>
<sequence>MIAINVAMEQDKIIELLNEQEIEGITFRYKEKKGIKLIFVIEGTTDFELAAKQAKDIIKAQIWGNILFFQATAI</sequence>